<organism evidence="7 8">
    <name type="scientific">Sphingobacterium detergens</name>
    <dbReference type="NCBI Taxonomy" id="1145106"/>
    <lineage>
        <taxon>Bacteria</taxon>
        <taxon>Pseudomonadati</taxon>
        <taxon>Bacteroidota</taxon>
        <taxon>Sphingobacteriia</taxon>
        <taxon>Sphingobacteriales</taxon>
        <taxon>Sphingobacteriaceae</taxon>
        <taxon>Sphingobacterium</taxon>
    </lineage>
</organism>
<evidence type="ECO:0000313" key="7">
    <source>
        <dbReference type="EMBL" id="RKE52724.1"/>
    </source>
</evidence>
<dbReference type="PANTHER" id="PTHR42735:SF6">
    <property type="entry name" value="SPHINGOSINE-1-PHOSPHATE LYASE 1"/>
    <property type="match status" value="1"/>
</dbReference>
<dbReference type="Gene3D" id="3.90.1150.10">
    <property type="entry name" value="Aspartate Aminotransferase, domain 1"/>
    <property type="match status" value="1"/>
</dbReference>
<dbReference type="Pfam" id="PF00282">
    <property type="entry name" value="Pyridoxal_deC"/>
    <property type="match status" value="1"/>
</dbReference>
<dbReference type="PANTHER" id="PTHR42735">
    <property type="match status" value="1"/>
</dbReference>
<comment type="cofactor">
    <cofactor evidence="1 5 6">
        <name>pyridoxal 5'-phosphate</name>
        <dbReference type="ChEBI" id="CHEBI:597326"/>
    </cofactor>
</comment>
<dbReference type="InterPro" id="IPR002129">
    <property type="entry name" value="PyrdxlP-dep_de-COase"/>
</dbReference>
<evidence type="ECO:0000256" key="3">
    <source>
        <dbReference type="ARBA" id="ARBA00023239"/>
    </source>
</evidence>
<comment type="similarity">
    <text evidence="4">Belongs to the group II decarboxylase family. Sphingosine-1-phosphate lyase subfamily.</text>
</comment>
<dbReference type="GO" id="GO:0016830">
    <property type="term" value="F:carbon-carbon lyase activity"/>
    <property type="evidence" value="ECO:0007669"/>
    <property type="project" value="InterPro"/>
</dbReference>
<dbReference type="Proteomes" id="UP000286246">
    <property type="component" value="Unassembled WGS sequence"/>
</dbReference>
<feature type="modified residue" description="N6-(pyridoxal phosphate)lysine" evidence="5">
    <location>
        <position position="265"/>
    </location>
</feature>
<dbReference type="GO" id="GO:0019752">
    <property type="term" value="P:carboxylic acid metabolic process"/>
    <property type="evidence" value="ECO:0007669"/>
    <property type="project" value="InterPro"/>
</dbReference>
<dbReference type="GO" id="GO:0030170">
    <property type="term" value="F:pyridoxal phosphate binding"/>
    <property type="evidence" value="ECO:0007669"/>
    <property type="project" value="InterPro"/>
</dbReference>
<dbReference type="EMBL" id="RAPY01000002">
    <property type="protein sequence ID" value="RKE52724.1"/>
    <property type="molecule type" value="Genomic_DNA"/>
</dbReference>
<reference evidence="7 8" key="1">
    <citation type="submission" date="2018-09" db="EMBL/GenBank/DDBJ databases">
        <title>Genomic Encyclopedia of Type Strains, Phase III (KMG-III): the genomes of soil and plant-associated and newly described type strains.</title>
        <authorList>
            <person name="Whitman W."/>
        </authorList>
    </citation>
    <scope>NUCLEOTIDE SEQUENCE [LARGE SCALE GENOMIC DNA]</scope>
    <source>
        <strain evidence="7 8">CECT 7938</strain>
    </source>
</reference>
<evidence type="ECO:0000256" key="5">
    <source>
        <dbReference type="PIRSR" id="PIRSR602129-50"/>
    </source>
</evidence>
<sequence>MKEYKYWKKIGVEIQKELISKALAKNINYSQSPVLGLPGTKLDGRVFYEQAEFLKEAPFLQTIVQNPNHIGCHTVGESEPFFQGTQDIEKDVIQILSKDILQSQEDCDGYVTSGGTEANIQACWMYRNFFINTFNASCNEIFLIASQDTHYSVNKAANLLNIDLVIVPVDFDTREILPDQLDKHVYEAVKNGKKYAIVISNAGTTMFGSVDNPDDYASVFIKYDLNFKLHIDAAFGGFIYPIVNQNHNIGFNNKHVSSVTMDAHKMLQAPYGTGIFITRKGLIDNVFTKEAKYVNGMDTTLSGSRSGANAVAIWMILQTYGPHQWLEKMKILNYRTEVCCQELEKLGIGFYRDSHMNIITIKSADLPKELAVKFGLIPDSHDEDNNWYKIVVMDHVQQEALNDFISELKEFRSRERKVSLEN</sequence>
<dbReference type="InterPro" id="IPR015421">
    <property type="entry name" value="PyrdxlP-dep_Trfase_major"/>
</dbReference>
<dbReference type="OrthoDB" id="9803665at2"/>
<evidence type="ECO:0000256" key="6">
    <source>
        <dbReference type="RuleBase" id="RU000382"/>
    </source>
</evidence>
<accession>A0A420B7J1</accession>
<name>A0A420B7J1_SPHD1</name>
<dbReference type="InterPro" id="IPR015424">
    <property type="entry name" value="PyrdxlP-dep_Trfase"/>
</dbReference>
<gene>
    <name evidence="7" type="ORF">DFQ12_2968</name>
</gene>
<dbReference type="SUPFAM" id="SSF53383">
    <property type="entry name" value="PLP-dependent transferases"/>
    <property type="match status" value="1"/>
</dbReference>
<dbReference type="InterPro" id="IPR015422">
    <property type="entry name" value="PyrdxlP-dep_Trfase_small"/>
</dbReference>
<keyword evidence="3 6" id="KW-0456">Lyase</keyword>
<evidence type="ECO:0000256" key="1">
    <source>
        <dbReference type="ARBA" id="ARBA00001933"/>
    </source>
</evidence>
<dbReference type="RefSeq" id="WP_120259735.1">
    <property type="nucleotide sequence ID" value="NZ_RAPY01000002.1"/>
</dbReference>
<evidence type="ECO:0000256" key="2">
    <source>
        <dbReference type="ARBA" id="ARBA00022898"/>
    </source>
</evidence>
<dbReference type="Gene3D" id="3.40.640.10">
    <property type="entry name" value="Type I PLP-dependent aspartate aminotransferase-like (Major domain)"/>
    <property type="match status" value="1"/>
</dbReference>
<keyword evidence="8" id="KW-1185">Reference proteome</keyword>
<keyword evidence="2 5" id="KW-0663">Pyridoxal phosphate</keyword>
<dbReference type="InterPro" id="IPR050477">
    <property type="entry name" value="GrpII_AminoAcid_Decarb"/>
</dbReference>
<evidence type="ECO:0000256" key="4">
    <source>
        <dbReference type="ARBA" id="ARBA00038302"/>
    </source>
</evidence>
<evidence type="ECO:0000313" key="8">
    <source>
        <dbReference type="Proteomes" id="UP000286246"/>
    </source>
</evidence>
<comment type="caution">
    <text evidence="7">The sequence shown here is derived from an EMBL/GenBank/DDBJ whole genome shotgun (WGS) entry which is preliminary data.</text>
</comment>
<proteinExistence type="inferred from homology"/>
<protein>
    <submittedName>
        <fullName evidence="7">L-histidine carboxy-lyase (Histamine-forming)</fullName>
    </submittedName>
</protein>
<dbReference type="AlphaFoldDB" id="A0A420B7J1"/>